<organism evidence="2 3">
    <name type="scientific">Sorghum bicolor</name>
    <name type="common">Sorghum</name>
    <name type="synonym">Sorghum vulgare</name>
    <dbReference type="NCBI Taxonomy" id="4558"/>
    <lineage>
        <taxon>Eukaryota</taxon>
        <taxon>Viridiplantae</taxon>
        <taxon>Streptophyta</taxon>
        <taxon>Embryophyta</taxon>
        <taxon>Tracheophyta</taxon>
        <taxon>Spermatophyta</taxon>
        <taxon>Magnoliopsida</taxon>
        <taxon>Liliopsida</taxon>
        <taxon>Poales</taxon>
        <taxon>Poaceae</taxon>
        <taxon>PACMAD clade</taxon>
        <taxon>Panicoideae</taxon>
        <taxon>Andropogonodae</taxon>
        <taxon>Andropogoneae</taxon>
        <taxon>Sorghinae</taxon>
        <taxon>Sorghum</taxon>
    </lineage>
</organism>
<reference evidence="3" key="2">
    <citation type="journal article" date="2018" name="Plant J.">
        <title>The Sorghum bicolor reference genome: improved assembly, gene annotations, a transcriptome atlas, and signatures of genome organization.</title>
        <authorList>
            <person name="McCormick R.F."/>
            <person name="Truong S.K."/>
            <person name="Sreedasyam A."/>
            <person name="Jenkins J."/>
            <person name="Shu S."/>
            <person name="Sims D."/>
            <person name="Kennedy M."/>
            <person name="Amirebrahimi M."/>
            <person name="Weers B.D."/>
            <person name="McKinley B."/>
            <person name="Mattison A."/>
            <person name="Morishige D.T."/>
            <person name="Grimwood J."/>
            <person name="Schmutz J."/>
            <person name="Mullet J.E."/>
        </authorList>
    </citation>
    <scope>NUCLEOTIDE SEQUENCE [LARGE SCALE GENOMIC DNA]</scope>
    <source>
        <strain evidence="3">cv. BTx623</strain>
    </source>
</reference>
<keyword evidence="3" id="KW-1185">Reference proteome</keyword>
<name>A0A109NDW0_SORBI</name>
<evidence type="ECO:0000313" key="2">
    <source>
        <dbReference type="EMBL" id="OQU75656.1"/>
    </source>
</evidence>
<sequence>MTPPHQGSRSQHRRLPCSGSLRSGGQDPLGSRHLCCATKAGTLVHCRRLADEEAPECRSRQRLCRRRVWECLRFHAGSGFRTRRRRSGRCCCERRCGGAGEAHDVVRWDVGPCCTRASWVDEVADARAGHHFLFSDLHSVERRGSLRGEVARMERGRHWSRRSDRCGRRQ</sequence>
<gene>
    <name evidence="2" type="ORF">SORBI_3K044200</name>
</gene>
<protein>
    <submittedName>
        <fullName evidence="2">Uncharacterized protein</fullName>
    </submittedName>
</protein>
<dbReference type="Gramene" id="OQU75656">
    <property type="protein sequence ID" value="OQU75656"/>
    <property type="gene ID" value="SORBI_3K044200"/>
</dbReference>
<dbReference type="AlphaFoldDB" id="A0A109NDW0"/>
<evidence type="ECO:0000256" key="1">
    <source>
        <dbReference type="SAM" id="MobiDB-lite"/>
    </source>
</evidence>
<reference evidence="2 3" key="1">
    <citation type="journal article" date="2009" name="Nature">
        <title>The Sorghum bicolor genome and the diversification of grasses.</title>
        <authorList>
            <person name="Paterson A.H."/>
            <person name="Bowers J.E."/>
            <person name="Bruggmann R."/>
            <person name="Dubchak I."/>
            <person name="Grimwood J."/>
            <person name="Gundlach H."/>
            <person name="Haberer G."/>
            <person name="Hellsten U."/>
            <person name="Mitros T."/>
            <person name="Poliakov A."/>
            <person name="Schmutz J."/>
            <person name="Spannagl M."/>
            <person name="Tang H."/>
            <person name="Wang X."/>
            <person name="Wicker T."/>
            <person name="Bharti A.K."/>
            <person name="Chapman J."/>
            <person name="Feltus F.A."/>
            <person name="Gowik U."/>
            <person name="Grigoriev I.V."/>
            <person name="Lyons E."/>
            <person name="Maher C.A."/>
            <person name="Martis M."/>
            <person name="Narechania A."/>
            <person name="Otillar R.P."/>
            <person name="Penning B.W."/>
            <person name="Salamov A.A."/>
            <person name="Wang Y."/>
            <person name="Zhang L."/>
            <person name="Carpita N.C."/>
            <person name="Freeling M."/>
            <person name="Gingle A.R."/>
            <person name="Hash C.T."/>
            <person name="Keller B."/>
            <person name="Klein P."/>
            <person name="Kresovich S."/>
            <person name="McCann M.C."/>
            <person name="Ming R."/>
            <person name="Peterson D.G."/>
            <person name="Mehboob-ur-Rahman"/>
            <person name="Ware D."/>
            <person name="Westhoff P."/>
            <person name="Mayer K.F."/>
            <person name="Messing J."/>
            <person name="Rokhsar D.S."/>
        </authorList>
    </citation>
    <scope>NUCLEOTIDE SEQUENCE [LARGE SCALE GENOMIC DNA]</scope>
    <source>
        <strain evidence="3">cv. BTx623</strain>
    </source>
</reference>
<accession>A0A109NDW0</accession>
<dbReference type="EMBL" id="KV917461">
    <property type="protein sequence ID" value="OQU75656.1"/>
    <property type="molecule type" value="Genomic_DNA"/>
</dbReference>
<dbReference type="InParanoid" id="A0A109NDW0"/>
<dbReference type="Proteomes" id="UP000000768">
    <property type="component" value="Unassembled WGS sequence"/>
</dbReference>
<evidence type="ECO:0000313" key="3">
    <source>
        <dbReference type="Proteomes" id="UP000000768"/>
    </source>
</evidence>
<proteinExistence type="predicted"/>
<feature type="region of interest" description="Disordered" evidence="1">
    <location>
        <begin position="1"/>
        <end position="27"/>
    </location>
</feature>